<accession>A0A7R8W3H9</accession>
<evidence type="ECO:0000313" key="1">
    <source>
        <dbReference type="EMBL" id="CAD7222079.1"/>
    </source>
</evidence>
<dbReference type="InterPro" id="IPR038158">
    <property type="entry name" value="H-NOX_domain_sf"/>
</dbReference>
<dbReference type="EMBL" id="OB660026">
    <property type="protein sequence ID" value="CAD7222079.1"/>
    <property type="molecule type" value="Genomic_DNA"/>
</dbReference>
<dbReference type="GO" id="GO:0008074">
    <property type="term" value="C:guanylate cyclase complex, soluble"/>
    <property type="evidence" value="ECO:0007669"/>
    <property type="project" value="TreeGrafter"/>
</dbReference>
<dbReference type="GO" id="GO:0070026">
    <property type="term" value="F:nitric oxide binding"/>
    <property type="evidence" value="ECO:0007669"/>
    <property type="project" value="TreeGrafter"/>
</dbReference>
<gene>
    <name evidence="1" type="ORF">CTOB1V02_LOCUS98</name>
</gene>
<dbReference type="GO" id="GO:0038060">
    <property type="term" value="P:nitric oxide-cGMP-mediated signaling"/>
    <property type="evidence" value="ECO:0007669"/>
    <property type="project" value="TreeGrafter"/>
</dbReference>
<dbReference type="GO" id="GO:0020037">
    <property type="term" value="F:heme binding"/>
    <property type="evidence" value="ECO:0007669"/>
    <property type="project" value="InterPro"/>
</dbReference>
<name>A0A7R8W3H9_9CRUS</name>
<reference evidence="1" key="1">
    <citation type="submission" date="2020-11" db="EMBL/GenBank/DDBJ databases">
        <authorList>
            <person name="Tran Van P."/>
        </authorList>
    </citation>
    <scope>NUCLEOTIDE SEQUENCE</scope>
</reference>
<dbReference type="GO" id="GO:0019826">
    <property type="term" value="F:oxygen sensor activity"/>
    <property type="evidence" value="ECO:0007669"/>
    <property type="project" value="TreeGrafter"/>
</dbReference>
<dbReference type="PANTHER" id="PTHR45655">
    <property type="entry name" value="GUANYLATE CYCLASE SOLUBLE SUBUNIT BETA-2"/>
    <property type="match status" value="1"/>
</dbReference>
<organism evidence="1">
    <name type="scientific">Cyprideis torosa</name>
    <dbReference type="NCBI Taxonomy" id="163714"/>
    <lineage>
        <taxon>Eukaryota</taxon>
        <taxon>Metazoa</taxon>
        <taxon>Ecdysozoa</taxon>
        <taxon>Arthropoda</taxon>
        <taxon>Crustacea</taxon>
        <taxon>Oligostraca</taxon>
        <taxon>Ostracoda</taxon>
        <taxon>Podocopa</taxon>
        <taxon>Podocopida</taxon>
        <taxon>Cytherocopina</taxon>
        <taxon>Cytheroidea</taxon>
        <taxon>Cytherideidae</taxon>
        <taxon>Cyprideis</taxon>
    </lineage>
</organism>
<dbReference type="PANTHER" id="PTHR45655:SF10">
    <property type="entry name" value="SOLUBLE GUANYLATE CYCLASE 88E"/>
    <property type="match status" value="1"/>
</dbReference>
<dbReference type="GO" id="GO:0070482">
    <property type="term" value="P:response to oxygen levels"/>
    <property type="evidence" value="ECO:0007669"/>
    <property type="project" value="TreeGrafter"/>
</dbReference>
<dbReference type="Pfam" id="PF07700">
    <property type="entry name" value="HNOB"/>
    <property type="match status" value="1"/>
</dbReference>
<proteinExistence type="predicted"/>
<sequence length="179" mass="20833">MFRMKAPSFFCENETRKGCTLHYRSKRRGFVNYVQGQITEVGTHFYNTKIKIDVLKEEVVFDTIHVTFNLEFDNKGFGNESQFSMSRDEKLLPVPAHIFLDIFPFSIIFSFDKAILYLVRILNRRNNIFELMTSEPISRADQEGGSGEKIKIMSQTGILDDTNDDENQESNLHLKDIFD</sequence>
<dbReference type="InterPro" id="IPR024096">
    <property type="entry name" value="NO_sig/Golgi_transp_ligand-bd"/>
</dbReference>
<dbReference type="OrthoDB" id="6127067at2759"/>
<dbReference type="Gene3D" id="3.90.1520.10">
    <property type="entry name" value="H-NOX domain"/>
    <property type="match status" value="1"/>
</dbReference>
<dbReference type="InterPro" id="IPR011644">
    <property type="entry name" value="Heme_NO-bd"/>
</dbReference>
<protein>
    <submittedName>
        <fullName evidence="1">Uncharacterized protein</fullName>
    </submittedName>
</protein>
<dbReference type="GO" id="GO:0004383">
    <property type="term" value="F:guanylate cyclase activity"/>
    <property type="evidence" value="ECO:0007669"/>
    <property type="project" value="TreeGrafter"/>
</dbReference>
<dbReference type="AlphaFoldDB" id="A0A7R8W3H9"/>
<dbReference type="SUPFAM" id="SSF111126">
    <property type="entry name" value="Ligand-binding domain in the NO signalling and Golgi transport"/>
    <property type="match status" value="1"/>
</dbReference>